<dbReference type="PROSITE" id="PS51257">
    <property type="entry name" value="PROKAR_LIPOPROTEIN"/>
    <property type="match status" value="1"/>
</dbReference>
<evidence type="ECO:0000256" key="3">
    <source>
        <dbReference type="ARBA" id="ARBA00016337"/>
    </source>
</evidence>
<evidence type="ECO:0000256" key="4">
    <source>
        <dbReference type="ARBA" id="ARBA00022630"/>
    </source>
</evidence>
<dbReference type="PANTHER" id="PTHR30040:SF2">
    <property type="entry name" value="FAD:PROTEIN FMN TRANSFERASE"/>
    <property type="match status" value="1"/>
</dbReference>
<comment type="catalytic activity">
    <reaction evidence="10">
        <text>L-threonyl-[protein] + FAD = FMN-L-threonyl-[protein] + AMP + H(+)</text>
        <dbReference type="Rhea" id="RHEA:36847"/>
        <dbReference type="Rhea" id="RHEA-COMP:11060"/>
        <dbReference type="Rhea" id="RHEA-COMP:11061"/>
        <dbReference type="ChEBI" id="CHEBI:15378"/>
        <dbReference type="ChEBI" id="CHEBI:30013"/>
        <dbReference type="ChEBI" id="CHEBI:57692"/>
        <dbReference type="ChEBI" id="CHEBI:74257"/>
        <dbReference type="ChEBI" id="CHEBI:456215"/>
        <dbReference type="EC" id="2.7.1.180"/>
    </reaction>
</comment>
<dbReference type="EC" id="2.7.1.180" evidence="2"/>
<dbReference type="InterPro" id="IPR003374">
    <property type="entry name" value="ApbE-like_sf"/>
</dbReference>
<keyword evidence="8" id="KW-0460">Magnesium</keyword>
<evidence type="ECO:0000256" key="6">
    <source>
        <dbReference type="ARBA" id="ARBA00022723"/>
    </source>
</evidence>
<dbReference type="GO" id="GO:0046872">
    <property type="term" value="F:metal ion binding"/>
    <property type="evidence" value="ECO:0007669"/>
    <property type="project" value="UniProtKB-KW"/>
</dbReference>
<keyword evidence="6" id="KW-0479">Metal-binding</keyword>
<proteinExistence type="predicted"/>
<dbReference type="Gene3D" id="3.10.520.10">
    <property type="entry name" value="ApbE-like domains"/>
    <property type="match status" value="1"/>
</dbReference>
<keyword evidence="5" id="KW-0808">Transferase</keyword>
<dbReference type="SUPFAM" id="SSF143631">
    <property type="entry name" value="ApbE-like"/>
    <property type="match status" value="1"/>
</dbReference>
<keyword evidence="7" id="KW-0274">FAD</keyword>
<dbReference type="Pfam" id="PF02424">
    <property type="entry name" value="ApbE"/>
    <property type="match status" value="1"/>
</dbReference>
<accession>A0A381NYW0</accession>
<dbReference type="GO" id="GO:0016740">
    <property type="term" value="F:transferase activity"/>
    <property type="evidence" value="ECO:0007669"/>
    <property type="project" value="UniProtKB-KW"/>
</dbReference>
<dbReference type="EMBL" id="UINC01000700">
    <property type="protein sequence ID" value="SUZ59821.1"/>
    <property type="molecule type" value="Genomic_DNA"/>
</dbReference>
<evidence type="ECO:0000313" key="11">
    <source>
        <dbReference type="EMBL" id="SUZ59821.1"/>
    </source>
</evidence>
<dbReference type="AlphaFoldDB" id="A0A381NYW0"/>
<evidence type="ECO:0000256" key="8">
    <source>
        <dbReference type="ARBA" id="ARBA00022842"/>
    </source>
</evidence>
<evidence type="ECO:0000256" key="5">
    <source>
        <dbReference type="ARBA" id="ARBA00022679"/>
    </source>
</evidence>
<comment type="cofactor">
    <cofactor evidence="1">
        <name>Mg(2+)</name>
        <dbReference type="ChEBI" id="CHEBI:18420"/>
    </cofactor>
</comment>
<organism evidence="11">
    <name type="scientific">marine metagenome</name>
    <dbReference type="NCBI Taxonomy" id="408172"/>
    <lineage>
        <taxon>unclassified sequences</taxon>
        <taxon>metagenomes</taxon>
        <taxon>ecological metagenomes</taxon>
    </lineage>
</organism>
<gene>
    <name evidence="11" type="ORF">METZ01_LOCUS12675</name>
</gene>
<name>A0A381NYW0_9ZZZZ</name>
<keyword evidence="4" id="KW-0285">Flavoprotein</keyword>
<evidence type="ECO:0000256" key="2">
    <source>
        <dbReference type="ARBA" id="ARBA00011955"/>
    </source>
</evidence>
<evidence type="ECO:0000256" key="10">
    <source>
        <dbReference type="ARBA" id="ARBA00048540"/>
    </source>
</evidence>
<evidence type="ECO:0000256" key="1">
    <source>
        <dbReference type="ARBA" id="ARBA00001946"/>
    </source>
</evidence>
<dbReference type="PANTHER" id="PTHR30040">
    <property type="entry name" value="THIAMINE BIOSYNTHESIS LIPOPROTEIN APBE"/>
    <property type="match status" value="1"/>
</dbReference>
<evidence type="ECO:0000256" key="7">
    <source>
        <dbReference type="ARBA" id="ARBA00022827"/>
    </source>
</evidence>
<protein>
    <recommendedName>
        <fullName evidence="3">FAD:protein FMN transferase</fullName>
        <ecNumber evidence="2">2.7.1.180</ecNumber>
    </recommendedName>
    <alternativeName>
        <fullName evidence="9">Flavin transferase</fullName>
    </alternativeName>
</protein>
<reference evidence="11" key="1">
    <citation type="submission" date="2018-05" db="EMBL/GenBank/DDBJ databases">
        <authorList>
            <person name="Lanie J.A."/>
            <person name="Ng W.-L."/>
            <person name="Kazmierczak K.M."/>
            <person name="Andrzejewski T.M."/>
            <person name="Davidsen T.M."/>
            <person name="Wayne K.J."/>
            <person name="Tettelin H."/>
            <person name="Glass J.I."/>
            <person name="Rusch D."/>
            <person name="Podicherti R."/>
            <person name="Tsui H.-C.T."/>
            <person name="Winkler M.E."/>
        </authorList>
    </citation>
    <scope>NUCLEOTIDE SEQUENCE</scope>
</reference>
<sequence length="351" mass="39430">MTVLDKLSFKSIQLKAQFLLGFLFLWMGCSLPLKLYTFSGQTMGTTYSVKIVSENSVIDHGKIQKGIDSVLILVNQHLSIWDSSSEISQFNQNKQQVLTRVSLHLRNVISKSLEISEATSGAFDITVFDLMSLWGFGPNARAGLPTDVQIEEVKNRMGYQNIIIEPEGVRKLNPDIKLDVNAIAKGYSVDQIFEWILENGFENVFVEIGGEVRCAGINQNGQFWRVGIIDPKISFLPREELSAIVHLDGKAMATSGNYRNFIEKNGQILGHTIDPRTGFPIETDVLSVSVITHSCMEADGWATALMVLNFEEGNKLISDRRDLNVLWIVEAKDGQRRIEKTLEFIIENPKY</sequence>
<dbReference type="PIRSF" id="PIRSF006268">
    <property type="entry name" value="ApbE"/>
    <property type="match status" value="1"/>
</dbReference>
<evidence type="ECO:0000256" key="9">
    <source>
        <dbReference type="ARBA" id="ARBA00031306"/>
    </source>
</evidence>
<dbReference type="InterPro" id="IPR024932">
    <property type="entry name" value="ApbE"/>
</dbReference>